<reference evidence="3" key="4">
    <citation type="submission" date="2016-08" db="EMBL/GenBank/DDBJ databases">
        <title>Sequencing, assembly and comparative genomics of S. aureofaciens ATCC 10762.</title>
        <authorList>
            <person name="Gradnigo J.S."/>
            <person name="Johnson N."/>
            <person name="Somerville G.A."/>
        </authorList>
    </citation>
    <scope>NUCLEOTIDE SEQUENCE [LARGE SCALE GENOMIC DNA]</scope>
    <source>
        <strain evidence="3">ATCC 10762 / DSM 40127 / CCM 3239 / JCM 4008 / LMG 5968 / NBRC 12843 / NCIMB 8234 / A-377</strain>
    </source>
</reference>
<dbReference type="EMBL" id="JPRF03000020">
    <property type="protein sequence ID" value="OEV37545.1"/>
    <property type="molecule type" value="Genomic_DNA"/>
</dbReference>
<dbReference type="AlphaFoldDB" id="A0A1E7NA25"/>
<reference evidence="1" key="1">
    <citation type="journal article" date="2014" name="Int. J. Syst. Evol. Microbiol.">
        <title>Complete genome sequence of Corynebacterium casei LMG S-19264T (=DSM 44701T), isolated from a smear-ripened cheese.</title>
        <authorList>
            <consortium name="US DOE Joint Genome Institute (JGI-PGF)"/>
            <person name="Walter F."/>
            <person name="Albersmeier A."/>
            <person name="Kalinowski J."/>
            <person name="Ruckert C."/>
        </authorList>
    </citation>
    <scope>NUCLEOTIDE SEQUENCE</scope>
    <source>
        <strain evidence="1">JCM 4434</strain>
    </source>
</reference>
<evidence type="ECO:0000313" key="2">
    <source>
        <dbReference type="EMBL" id="OEV37545.1"/>
    </source>
</evidence>
<dbReference type="Proteomes" id="UP000610124">
    <property type="component" value="Unassembled WGS sequence"/>
</dbReference>
<reference evidence="1" key="5">
    <citation type="submission" date="2020-09" db="EMBL/GenBank/DDBJ databases">
        <authorList>
            <person name="Sun Q."/>
            <person name="Ohkuma M."/>
        </authorList>
    </citation>
    <scope>NUCLEOTIDE SEQUENCE</scope>
    <source>
        <strain evidence="1">JCM 4434</strain>
    </source>
</reference>
<sequence>MDGFEQRMDSAWEWWGAAIEGSQEGRWIRTDDERRIIDDIAAAAVGCPPSPDELPWRARLARIVRWAAVLRLAAGAGGWELAPVAGAAPPRPAGMAALLSAVYAVGEQGEIWLRGLPADGPPPVAEVLKAEAFLFGPGSVEDLRQFFYD</sequence>
<dbReference type="Proteomes" id="UP000037395">
    <property type="component" value="Unassembled WGS sequence"/>
</dbReference>
<dbReference type="EMBL" id="BMUB01000008">
    <property type="protein sequence ID" value="GGU83411.1"/>
    <property type="molecule type" value="Genomic_DNA"/>
</dbReference>
<organism evidence="2 3">
    <name type="scientific">Kitasatospora aureofaciens</name>
    <name type="common">Streptomyces aureofaciens</name>
    <dbReference type="NCBI Taxonomy" id="1894"/>
    <lineage>
        <taxon>Bacteria</taxon>
        <taxon>Bacillati</taxon>
        <taxon>Actinomycetota</taxon>
        <taxon>Actinomycetes</taxon>
        <taxon>Kitasatosporales</taxon>
        <taxon>Streptomycetaceae</taxon>
        <taxon>Kitasatospora</taxon>
    </lineage>
</organism>
<dbReference type="RefSeq" id="WP_030552365.1">
    <property type="nucleotide sequence ID" value="NZ_BMUB01000008.1"/>
</dbReference>
<keyword evidence="3" id="KW-1185">Reference proteome</keyword>
<evidence type="ECO:0000313" key="3">
    <source>
        <dbReference type="Proteomes" id="UP000037395"/>
    </source>
</evidence>
<accession>A0A1E7NA25</accession>
<comment type="caution">
    <text evidence="2">The sequence shown here is derived from an EMBL/GenBank/DDBJ whole genome shotgun (WGS) entry which is preliminary data.</text>
</comment>
<accession>A0A8H9HV87</accession>
<evidence type="ECO:0000313" key="1">
    <source>
        <dbReference type="EMBL" id="GGU83411.1"/>
    </source>
</evidence>
<reference evidence="2" key="3">
    <citation type="submission" date="2016-08" db="EMBL/GenBank/DDBJ databases">
        <title>Sequencing, Assembly and Comparative Genomics of S. aureofaciens ATCC 10762.</title>
        <authorList>
            <person name="Gradnigo J.S."/>
            <person name="Johnson N."/>
            <person name="Somerville G.A."/>
        </authorList>
    </citation>
    <scope>NUCLEOTIDE SEQUENCE [LARGE SCALE GENOMIC DNA]</scope>
    <source>
        <strain evidence="2">ATCC 10762</strain>
    </source>
</reference>
<reference evidence="2 3" key="2">
    <citation type="submission" date="2014-07" db="EMBL/GenBank/DDBJ databases">
        <authorList>
            <person name="Zhang J.E."/>
            <person name="Yang H."/>
            <person name="Guo J."/>
            <person name="Deng Z."/>
            <person name="Luo H."/>
            <person name="Luo M."/>
            <person name="Zhao B."/>
        </authorList>
    </citation>
    <scope>NUCLEOTIDE SEQUENCE [LARGE SCALE GENOMIC DNA]</scope>
    <source>
        <strain evidence="2">ATCC 10762</strain>
        <strain evidence="3">ATCC 10762 / DSM 40127 / CCM 3239 / JCM 4008 / LMG 5968 / NBRC 12843 / NCIMB 8234 / A-377</strain>
    </source>
</reference>
<dbReference type="KEGG" id="kau:B6264_08930"/>
<gene>
    <name evidence="1" type="ORF">GCM10010502_39380</name>
    <name evidence="2" type="ORF">HS99_0026425</name>
</gene>
<name>A0A1E7NA25_KITAU</name>
<protein>
    <submittedName>
        <fullName evidence="2">Uncharacterized protein</fullName>
    </submittedName>
</protein>
<proteinExistence type="predicted"/>
<dbReference type="GeneID" id="97486982"/>
<dbReference type="OrthoDB" id="4227865at2"/>